<reference evidence="2" key="2">
    <citation type="submission" date="2020-11" db="EMBL/GenBank/DDBJ databases">
        <authorList>
            <person name="McCartney M.A."/>
            <person name="Auch B."/>
            <person name="Kono T."/>
            <person name="Mallez S."/>
            <person name="Becker A."/>
            <person name="Gohl D.M."/>
            <person name="Silverstein K.A.T."/>
            <person name="Koren S."/>
            <person name="Bechman K.B."/>
            <person name="Herman A."/>
            <person name="Abrahante J.E."/>
            <person name="Garbe J."/>
        </authorList>
    </citation>
    <scope>NUCLEOTIDE SEQUENCE</scope>
    <source>
        <strain evidence="2">Duluth1</strain>
        <tissue evidence="2">Whole animal</tissue>
    </source>
</reference>
<proteinExistence type="predicted"/>
<dbReference type="AlphaFoldDB" id="A0A9D4FHH2"/>
<keyword evidence="3" id="KW-1185">Reference proteome</keyword>
<organism evidence="2 3">
    <name type="scientific">Dreissena polymorpha</name>
    <name type="common">Zebra mussel</name>
    <name type="synonym">Mytilus polymorpha</name>
    <dbReference type="NCBI Taxonomy" id="45954"/>
    <lineage>
        <taxon>Eukaryota</taxon>
        <taxon>Metazoa</taxon>
        <taxon>Spiralia</taxon>
        <taxon>Lophotrochozoa</taxon>
        <taxon>Mollusca</taxon>
        <taxon>Bivalvia</taxon>
        <taxon>Autobranchia</taxon>
        <taxon>Heteroconchia</taxon>
        <taxon>Euheterodonta</taxon>
        <taxon>Imparidentia</taxon>
        <taxon>Neoheterodontei</taxon>
        <taxon>Myida</taxon>
        <taxon>Dreissenoidea</taxon>
        <taxon>Dreissenidae</taxon>
        <taxon>Dreissena</taxon>
    </lineage>
</organism>
<gene>
    <name evidence="2" type="ORF">DPMN_152453</name>
</gene>
<evidence type="ECO:0000313" key="2">
    <source>
        <dbReference type="EMBL" id="KAH3798850.1"/>
    </source>
</evidence>
<evidence type="ECO:0000313" key="3">
    <source>
        <dbReference type="Proteomes" id="UP000828390"/>
    </source>
</evidence>
<accession>A0A9D4FHH2</accession>
<protein>
    <submittedName>
        <fullName evidence="2">Uncharacterized protein</fullName>
    </submittedName>
</protein>
<feature type="region of interest" description="Disordered" evidence="1">
    <location>
        <begin position="1"/>
        <end position="31"/>
    </location>
</feature>
<dbReference type="EMBL" id="JAIWYP010000007">
    <property type="protein sequence ID" value="KAH3798850.1"/>
    <property type="molecule type" value="Genomic_DNA"/>
</dbReference>
<name>A0A9D4FHH2_DREPO</name>
<reference evidence="2" key="1">
    <citation type="journal article" date="2019" name="bioRxiv">
        <title>The Genome of the Zebra Mussel, Dreissena polymorpha: A Resource for Invasive Species Research.</title>
        <authorList>
            <person name="McCartney M.A."/>
            <person name="Auch B."/>
            <person name="Kono T."/>
            <person name="Mallez S."/>
            <person name="Zhang Y."/>
            <person name="Obille A."/>
            <person name="Becker A."/>
            <person name="Abrahante J.E."/>
            <person name="Garbe J."/>
            <person name="Badalamenti J.P."/>
            <person name="Herman A."/>
            <person name="Mangelson H."/>
            <person name="Liachko I."/>
            <person name="Sullivan S."/>
            <person name="Sone E.D."/>
            <person name="Koren S."/>
            <person name="Silverstein K.A.T."/>
            <person name="Beckman K.B."/>
            <person name="Gohl D.M."/>
        </authorList>
    </citation>
    <scope>NUCLEOTIDE SEQUENCE</scope>
    <source>
        <strain evidence="2">Duluth1</strain>
        <tissue evidence="2">Whole animal</tissue>
    </source>
</reference>
<feature type="compositionally biased region" description="Polar residues" evidence="1">
    <location>
        <begin position="20"/>
        <end position="29"/>
    </location>
</feature>
<comment type="caution">
    <text evidence="2">The sequence shown here is derived from an EMBL/GenBank/DDBJ whole genome shotgun (WGS) entry which is preliminary data.</text>
</comment>
<dbReference type="Proteomes" id="UP000828390">
    <property type="component" value="Unassembled WGS sequence"/>
</dbReference>
<sequence length="83" mass="9762">MLPLSLHKPLRASQHVHLVPSQNSRQPLTGDQKKRYIDHDWQMTPNYFQVTRIRKVHGDIGHDQQMTPIDFQDSRSKFKVTVT</sequence>
<evidence type="ECO:0000256" key="1">
    <source>
        <dbReference type="SAM" id="MobiDB-lite"/>
    </source>
</evidence>